<keyword evidence="2 5" id="KW-0812">Transmembrane</keyword>
<dbReference type="InterPro" id="IPR032808">
    <property type="entry name" value="DoxX"/>
</dbReference>
<feature type="transmembrane region" description="Helical" evidence="5">
    <location>
        <begin position="12"/>
        <end position="32"/>
    </location>
</feature>
<evidence type="ECO:0000313" key="6">
    <source>
        <dbReference type="EMBL" id="MFC0216045.1"/>
    </source>
</evidence>
<dbReference type="Pfam" id="PF13564">
    <property type="entry name" value="DoxX_2"/>
    <property type="match status" value="1"/>
</dbReference>
<keyword evidence="7" id="KW-1185">Reference proteome</keyword>
<gene>
    <name evidence="6" type="ORF">ACFFK0_26960</name>
</gene>
<protein>
    <submittedName>
        <fullName evidence="6">DoxX family protein</fullName>
    </submittedName>
</protein>
<evidence type="ECO:0000256" key="4">
    <source>
        <dbReference type="ARBA" id="ARBA00023136"/>
    </source>
</evidence>
<sequence length="125" mass="13754">MASKSLKIAVMVLKGILSANFIMVGSMKVIGAEDAVGMFVHYGYPIWFCMVVGLIEIAGGIGLWIRKLANYALFALMAIMTGALVTHILFEEYVSVLIIIVYLLLLMAVAFYDRSRSVRRSASLD</sequence>
<dbReference type="EMBL" id="JBHLWN010000107">
    <property type="protein sequence ID" value="MFC0216045.1"/>
    <property type="molecule type" value="Genomic_DNA"/>
</dbReference>
<feature type="transmembrane region" description="Helical" evidence="5">
    <location>
        <begin position="44"/>
        <end position="64"/>
    </location>
</feature>
<evidence type="ECO:0000256" key="3">
    <source>
        <dbReference type="ARBA" id="ARBA00022989"/>
    </source>
</evidence>
<comment type="subcellular location">
    <subcellularLocation>
        <location evidence="1">Membrane</location>
        <topology evidence="1">Multi-pass membrane protein</topology>
    </subcellularLocation>
</comment>
<accession>A0ABV6DTR5</accession>
<keyword evidence="3 5" id="KW-1133">Transmembrane helix</keyword>
<dbReference type="Proteomes" id="UP001589776">
    <property type="component" value="Unassembled WGS sequence"/>
</dbReference>
<feature type="transmembrane region" description="Helical" evidence="5">
    <location>
        <begin position="71"/>
        <end position="90"/>
    </location>
</feature>
<comment type="caution">
    <text evidence="6">The sequence shown here is derived from an EMBL/GenBank/DDBJ whole genome shotgun (WGS) entry which is preliminary data.</text>
</comment>
<evidence type="ECO:0000256" key="5">
    <source>
        <dbReference type="SAM" id="Phobius"/>
    </source>
</evidence>
<evidence type="ECO:0000313" key="7">
    <source>
        <dbReference type="Proteomes" id="UP001589776"/>
    </source>
</evidence>
<evidence type="ECO:0000256" key="1">
    <source>
        <dbReference type="ARBA" id="ARBA00004141"/>
    </source>
</evidence>
<proteinExistence type="predicted"/>
<feature type="transmembrane region" description="Helical" evidence="5">
    <location>
        <begin position="96"/>
        <end position="112"/>
    </location>
</feature>
<organism evidence="6 7">
    <name type="scientific">Paenibacillus chartarius</name>
    <dbReference type="NCBI Taxonomy" id="747481"/>
    <lineage>
        <taxon>Bacteria</taxon>
        <taxon>Bacillati</taxon>
        <taxon>Bacillota</taxon>
        <taxon>Bacilli</taxon>
        <taxon>Bacillales</taxon>
        <taxon>Paenibacillaceae</taxon>
        <taxon>Paenibacillus</taxon>
    </lineage>
</organism>
<keyword evidence="4 5" id="KW-0472">Membrane</keyword>
<evidence type="ECO:0000256" key="2">
    <source>
        <dbReference type="ARBA" id="ARBA00022692"/>
    </source>
</evidence>
<name>A0ABV6DTR5_9BACL</name>
<reference evidence="6 7" key="1">
    <citation type="submission" date="2024-09" db="EMBL/GenBank/DDBJ databases">
        <authorList>
            <person name="Sun Q."/>
            <person name="Mori K."/>
        </authorList>
    </citation>
    <scope>NUCLEOTIDE SEQUENCE [LARGE SCALE GENOMIC DNA]</scope>
    <source>
        <strain evidence="6 7">CCM 7759</strain>
    </source>
</reference>
<dbReference type="RefSeq" id="WP_377473825.1">
    <property type="nucleotide sequence ID" value="NZ_JBHLWN010000107.1"/>
</dbReference>